<dbReference type="AlphaFoldDB" id="A1RDS8"/>
<dbReference type="InterPro" id="IPR036388">
    <property type="entry name" value="WH-like_DNA-bd_sf"/>
</dbReference>
<dbReference type="InterPro" id="IPR003018">
    <property type="entry name" value="GAF"/>
</dbReference>
<keyword evidence="4" id="KW-0804">Transcription</keyword>
<dbReference type="EMBL" id="CP000476">
    <property type="protein sequence ID" value="ABM10607.1"/>
    <property type="molecule type" value="Genomic_DNA"/>
</dbReference>
<feature type="domain" description="ANTAR" evidence="5">
    <location>
        <begin position="171"/>
        <end position="232"/>
    </location>
</feature>
<dbReference type="Pfam" id="PF03861">
    <property type="entry name" value="ANTAR"/>
    <property type="match status" value="1"/>
</dbReference>
<dbReference type="Proteomes" id="UP000000637">
    <property type="component" value="Plasmid pTC2"/>
</dbReference>
<dbReference type="SUPFAM" id="SSF55781">
    <property type="entry name" value="GAF domain-like"/>
    <property type="match status" value="1"/>
</dbReference>
<evidence type="ECO:0000313" key="6">
    <source>
        <dbReference type="EMBL" id="ABM10607.1"/>
    </source>
</evidence>
<dbReference type="RefSeq" id="WP_011777295.1">
    <property type="nucleotide sequence ID" value="NC_008713.1"/>
</dbReference>
<dbReference type="OrthoDB" id="3820533at2"/>
<dbReference type="SMART" id="SM01012">
    <property type="entry name" value="ANTAR"/>
    <property type="match status" value="1"/>
</dbReference>
<dbReference type="PIRSF" id="PIRSF036625">
    <property type="entry name" value="GAF_ANTAR"/>
    <property type="match status" value="1"/>
</dbReference>
<dbReference type="Gene3D" id="3.30.450.40">
    <property type="match status" value="1"/>
</dbReference>
<dbReference type="InterPro" id="IPR005561">
    <property type="entry name" value="ANTAR"/>
</dbReference>
<dbReference type="KEGG" id="aau:AAur_pTC20242"/>
<keyword evidence="7" id="KW-1185">Reference proteome</keyword>
<geneLocation type="plasmid" evidence="6 7">
    <name>pTC2</name>
</geneLocation>
<evidence type="ECO:0000256" key="2">
    <source>
        <dbReference type="ARBA" id="ARBA00022777"/>
    </source>
</evidence>
<evidence type="ECO:0000256" key="4">
    <source>
        <dbReference type="ARBA" id="ARBA00023163"/>
    </source>
</evidence>
<dbReference type="HOGENOM" id="CLU_074354_0_2_11"/>
<keyword evidence="3" id="KW-0805">Transcription regulation</keyword>
<proteinExistence type="predicted"/>
<sequence length="247" mass="26474">MAQEPNFHPGPGVREHLQDLVLECADVAEMLGELATFSASTLSVDNDVLCGVTLVRRRKPVTVATSEPRVHALDELQYGLGEGPCLAAVLEMTLVHIPDLREERRWPRYVAAAWAEGVGSILCIPLPLEGEANAALNLYSPRTNAFSGEDIGGAEAYAAQASKALRLAVRVAQLTDDRTNLTTAMVSRTTIDVAVGAIMAQNRCSQESALKILKIASSTRNMKLRDVAAAVVASVSNDPKVLTHFDS</sequence>
<dbReference type="Gene3D" id="1.10.10.10">
    <property type="entry name" value="Winged helix-like DNA-binding domain superfamily/Winged helix DNA-binding domain"/>
    <property type="match status" value="1"/>
</dbReference>
<organism evidence="6 7">
    <name type="scientific">Paenarthrobacter aurescens (strain TC1)</name>
    <dbReference type="NCBI Taxonomy" id="290340"/>
    <lineage>
        <taxon>Bacteria</taxon>
        <taxon>Bacillati</taxon>
        <taxon>Actinomycetota</taxon>
        <taxon>Actinomycetes</taxon>
        <taxon>Micrococcales</taxon>
        <taxon>Micrococcaceae</taxon>
        <taxon>Paenarthrobacter</taxon>
    </lineage>
</organism>
<dbReference type="InterPro" id="IPR011006">
    <property type="entry name" value="CheY-like_superfamily"/>
</dbReference>
<evidence type="ECO:0000256" key="1">
    <source>
        <dbReference type="ARBA" id="ARBA00022679"/>
    </source>
</evidence>
<dbReference type="eggNOG" id="COG3707">
    <property type="taxonomic scope" value="Bacteria"/>
</dbReference>
<dbReference type="Pfam" id="PF13185">
    <property type="entry name" value="GAF_2"/>
    <property type="match status" value="1"/>
</dbReference>
<dbReference type="InterPro" id="IPR012074">
    <property type="entry name" value="GAF_ANTAR"/>
</dbReference>
<dbReference type="PROSITE" id="PS50921">
    <property type="entry name" value="ANTAR"/>
    <property type="match status" value="1"/>
</dbReference>
<keyword evidence="2" id="KW-0418">Kinase</keyword>
<dbReference type="DNASU" id="4641874"/>
<dbReference type="SUPFAM" id="SSF52172">
    <property type="entry name" value="CheY-like"/>
    <property type="match status" value="1"/>
</dbReference>
<gene>
    <name evidence="6" type="ordered locus">AAur_pTC20242</name>
</gene>
<dbReference type="GO" id="GO:0016301">
    <property type="term" value="F:kinase activity"/>
    <property type="evidence" value="ECO:0007669"/>
    <property type="project" value="UniProtKB-KW"/>
</dbReference>
<keyword evidence="6" id="KW-0614">Plasmid</keyword>
<name>A1RDS8_PAEAT</name>
<protein>
    <submittedName>
        <fullName evidence="6">ANTAR domain protein</fullName>
    </submittedName>
</protein>
<accession>A1RDS8</accession>
<evidence type="ECO:0000259" key="5">
    <source>
        <dbReference type="PROSITE" id="PS50921"/>
    </source>
</evidence>
<reference evidence="6 7" key="1">
    <citation type="journal article" date="2006" name="PLoS Genet.">
        <title>Secrets of soil survival revealed by the genome sequence of Arthrobacter aurescens TC1.</title>
        <authorList>
            <person name="Mongodin E.F."/>
            <person name="Shapir N."/>
            <person name="Daugherty S.C."/>
            <person name="DeBoy R.T."/>
            <person name="Emerson J.B."/>
            <person name="Shvartzbeyn A."/>
            <person name="Radune D."/>
            <person name="Vamathevan J."/>
            <person name="Riggs F."/>
            <person name="Grinberg V."/>
            <person name="Khouri H."/>
            <person name="Wackett L.P."/>
            <person name="Nelson K.E."/>
            <person name="Sadowsky M.J."/>
        </authorList>
    </citation>
    <scope>NUCLEOTIDE SEQUENCE [LARGE SCALE GENOMIC DNA]</scope>
    <source>
        <strain evidence="6 7">TC1</strain>
    </source>
</reference>
<dbReference type="SMART" id="SM00065">
    <property type="entry name" value="GAF"/>
    <property type="match status" value="1"/>
</dbReference>
<dbReference type="GO" id="GO:0003723">
    <property type="term" value="F:RNA binding"/>
    <property type="evidence" value="ECO:0007669"/>
    <property type="project" value="InterPro"/>
</dbReference>
<dbReference type="InterPro" id="IPR029016">
    <property type="entry name" value="GAF-like_dom_sf"/>
</dbReference>
<evidence type="ECO:0000256" key="3">
    <source>
        <dbReference type="ARBA" id="ARBA00023015"/>
    </source>
</evidence>
<evidence type="ECO:0000313" key="7">
    <source>
        <dbReference type="Proteomes" id="UP000000637"/>
    </source>
</evidence>
<keyword evidence="1" id="KW-0808">Transferase</keyword>